<reference evidence="8 9" key="1">
    <citation type="submission" date="2023-10" db="EMBL/GenBank/DDBJ databases">
        <title>Draft Genome Sequence of Candida saopaulonensis from a very Premature Infant with Sepsis.</title>
        <authorList>
            <person name="Ning Y."/>
            <person name="Dai R."/>
            <person name="Xiao M."/>
            <person name="Xu Y."/>
            <person name="Yan Q."/>
            <person name="Zhang L."/>
        </authorList>
    </citation>
    <scope>NUCLEOTIDE SEQUENCE [LARGE SCALE GENOMIC DNA]</scope>
    <source>
        <strain evidence="8 9">19XY460</strain>
    </source>
</reference>
<dbReference type="GO" id="GO:0005634">
    <property type="term" value="C:nucleus"/>
    <property type="evidence" value="ECO:0007669"/>
    <property type="project" value="UniProtKB-SubCell"/>
</dbReference>
<evidence type="ECO:0000256" key="3">
    <source>
        <dbReference type="ARBA" id="ARBA00023163"/>
    </source>
</evidence>
<dbReference type="RefSeq" id="XP_062877673.1">
    <property type="nucleotide sequence ID" value="XM_063021603.1"/>
</dbReference>
<sequence length="336" mass="37944">MYMDMDQVLRKQKNHNCTDDAKKLGSKTNNNQLYSISLNSPIHFLTVFTRTSTPYIDSLSLIIDISINMATSDTDGYWDIVVSSLQDLCNANESLTFDPIFDPAEKSLESLTDAELEALKDELKDHNLNIGTAKRIISTSQQNLQTLIAKAEEAQRKEQELAALPPRSLKSQVAGKIGRSTGKGKKNSTQKQGRIFWQSKYDSDEPVIVGSEVAFKLKSRHLEEWIQCEITKIIGDGMKYEIRDPEPDENNNPGQTFKANYKEILLIPSKAEVPNLIQYAHGTKVLARYPETTTFYPAVVVGTKKDGKVRLKFDGEEEVNKETEVERRLVLPFPEK</sequence>
<dbReference type="GO" id="GO:0000124">
    <property type="term" value="C:SAGA complex"/>
    <property type="evidence" value="ECO:0007669"/>
    <property type="project" value="InterPro"/>
</dbReference>
<dbReference type="AlphaFoldDB" id="A0AAX4HA74"/>
<dbReference type="InterPro" id="IPR010750">
    <property type="entry name" value="SGF29_tudor-like_dom"/>
</dbReference>
<keyword evidence="2" id="KW-0805">Transcription regulation</keyword>
<dbReference type="Pfam" id="PF07039">
    <property type="entry name" value="SGF29_Tudor"/>
    <property type="match status" value="1"/>
</dbReference>
<feature type="region of interest" description="Disordered" evidence="6">
    <location>
        <begin position="172"/>
        <end position="191"/>
    </location>
</feature>
<name>A0AAX4HA74_9ASCO</name>
<evidence type="ECO:0000256" key="2">
    <source>
        <dbReference type="ARBA" id="ARBA00023015"/>
    </source>
</evidence>
<dbReference type="InterPro" id="IPR047288">
    <property type="entry name" value="Tudor_SGF29_rpt1"/>
</dbReference>
<evidence type="ECO:0000256" key="6">
    <source>
        <dbReference type="SAM" id="MobiDB-lite"/>
    </source>
</evidence>
<evidence type="ECO:0000256" key="1">
    <source>
        <dbReference type="ARBA" id="ARBA00004123"/>
    </source>
</evidence>
<dbReference type="InterPro" id="IPR037802">
    <property type="entry name" value="SGF29"/>
</dbReference>
<evidence type="ECO:0000259" key="7">
    <source>
        <dbReference type="PROSITE" id="PS51518"/>
    </source>
</evidence>
<keyword evidence="4" id="KW-0539">Nucleus</keyword>
<dbReference type="PANTHER" id="PTHR21539">
    <property type="entry name" value="SAGA-ASSOCIATED FACTOR 29"/>
    <property type="match status" value="1"/>
</dbReference>
<keyword evidence="9" id="KW-1185">Reference proteome</keyword>
<dbReference type="Gene3D" id="2.30.30.140">
    <property type="match status" value="1"/>
</dbReference>
<dbReference type="EMBL" id="CP138896">
    <property type="protein sequence ID" value="WPK25291.1"/>
    <property type="molecule type" value="Genomic_DNA"/>
</dbReference>
<keyword evidence="3" id="KW-0804">Transcription</keyword>
<feature type="coiled-coil region" evidence="5">
    <location>
        <begin position="116"/>
        <end position="164"/>
    </location>
</feature>
<evidence type="ECO:0000313" key="8">
    <source>
        <dbReference type="EMBL" id="WPK25291.1"/>
    </source>
</evidence>
<dbReference type="KEGG" id="asau:88173666"/>
<dbReference type="Proteomes" id="UP001338582">
    <property type="component" value="Chromosome 3"/>
</dbReference>
<dbReference type="CDD" id="cd20393">
    <property type="entry name" value="Tudor_SGF29_rpt1"/>
    <property type="match status" value="1"/>
</dbReference>
<dbReference type="PANTHER" id="PTHR21539:SF0">
    <property type="entry name" value="SAGA-ASSOCIATED FACTOR 29"/>
    <property type="match status" value="1"/>
</dbReference>
<dbReference type="FunFam" id="2.30.30.140:FF:000055">
    <property type="entry name" value="SAGA complex component"/>
    <property type="match status" value="1"/>
</dbReference>
<proteinExistence type="predicted"/>
<evidence type="ECO:0000256" key="5">
    <source>
        <dbReference type="SAM" id="Coils"/>
    </source>
</evidence>
<evidence type="ECO:0000313" key="9">
    <source>
        <dbReference type="Proteomes" id="UP001338582"/>
    </source>
</evidence>
<dbReference type="InterPro" id="IPR047287">
    <property type="entry name" value="Tudor_SGF29_rpt2"/>
</dbReference>
<keyword evidence="5" id="KW-0175">Coiled coil</keyword>
<dbReference type="PROSITE" id="PS51518">
    <property type="entry name" value="SGF29_C"/>
    <property type="match status" value="1"/>
</dbReference>
<feature type="domain" description="SGF29 C-terminal" evidence="7">
    <location>
        <begin position="203"/>
        <end position="336"/>
    </location>
</feature>
<organism evidence="8 9">
    <name type="scientific">Australozyma saopauloensis</name>
    <dbReference type="NCBI Taxonomy" id="291208"/>
    <lineage>
        <taxon>Eukaryota</taxon>
        <taxon>Fungi</taxon>
        <taxon>Dikarya</taxon>
        <taxon>Ascomycota</taxon>
        <taxon>Saccharomycotina</taxon>
        <taxon>Pichiomycetes</taxon>
        <taxon>Metschnikowiaceae</taxon>
        <taxon>Australozyma</taxon>
    </lineage>
</organism>
<dbReference type="GeneID" id="88173666"/>
<evidence type="ECO:0000256" key="4">
    <source>
        <dbReference type="ARBA" id="ARBA00023242"/>
    </source>
</evidence>
<comment type="subcellular location">
    <subcellularLocation>
        <location evidence="1">Nucleus</location>
    </subcellularLocation>
</comment>
<gene>
    <name evidence="8" type="ORF">PUMCH_002602</name>
</gene>
<protein>
    <recommendedName>
        <fullName evidence="7">SGF29 C-terminal domain-containing protein</fullName>
    </recommendedName>
</protein>
<accession>A0AAX4HA74</accession>
<dbReference type="CDD" id="cd20394">
    <property type="entry name" value="Tudor_SGF29_rpt2"/>
    <property type="match status" value="1"/>
</dbReference>